<reference evidence="2" key="2">
    <citation type="submission" date="2021-09" db="EMBL/GenBank/DDBJ databases">
        <authorList>
            <person name="Gilroy R."/>
        </authorList>
    </citation>
    <scope>NUCLEOTIDE SEQUENCE</scope>
    <source>
        <strain evidence="2">CHK121-7720</strain>
    </source>
</reference>
<comment type="caution">
    <text evidence="2">The sequence shown here is derived from an EMBL/GenBank/DDBJ whole genome shotgun (WGS) entry which is preliminary data.</text>
</comment>
<dbReference type="RefSeq" id="WP_273306477.1">
    <property type="nucleotide sequence ID" value="NZ_DYUD01000023.1"/>
</dbReference>
<name>A0A921SV95_9BACT</name>
<accession>A0A921SV95</accession>
<protein>
    <submittedName>
        <fullName evidence="2">Type I restriction enzyme HsdR N-terminal domain-containing protein</fullName>
    </submittedName>
</protein>
<dbReference type="InterPro" id="IPR029464">
    <property type="entry name" value="HSDR_N"/>
</dbReference>
<evidence type="ECO:0000313" key="2">
    <source>
        <dbReference type="EMBL" id="HJG89408.1"/>
    </source>
</evidence>
<evidence type="ECO:0000259" key="1">
    <source>
        <dbReference type="Pfam" id="PF13588"/>
    </source>
</evidence>
<dbReference type="Proteomes" id="UP000757103">
    <property type="component" value="Unassembled WGS sequence"/>
</dbReference>
<dbReference type="AlphaFoldDB" id="A0A921SV95"/>
<feature type="domain" description="Type I restriction enzyme R protein N-terminal" evidence="1">
    <location>
        <begin position="35"/>
        <end position="144"/>
    </location>
</feature>
<proteinExistence type="predicted"/>
<dbReference type="Pfam" id="PF13588">
    <property type="entry name" value="HSDR_N_2"/>
    <property type="match status" value="1"/>
</dbReference>
<reference evidence="2" key="1">
    <citation type="journal article" date="2021" name="PeerJ">
        <title>Extensive microbial diversity within the chicken gut microbiome revealed by metagenomics and culture.</title>
        <authorList>
            <person name="Gilroy R."/>
            <person name="Ravi A."/>
            <person name="Getino M."/>
            <person name="Pursley I."/>
            <person name="Horton D.L."/>
            <person name="Alikhan N.F."/>
            <person name="Baker D."/>
            <person name="Gharbi K."/>
            <person name="Hall N."/>
            <person name="Watson M."/>
            <person name="Adriaenssens E.M."/>
            <person name="Foster-Nyarko E."/>
            <person name="Jarju S."/>
            <person name="Secka A."/>
            <person name="Antonio M."/>
            <person name="Oren A."/>
            <person name="Chaudhuri R.R."/>
            <person name="La Ragione R."/>
            <person name="Hildebrand F."/>
            <person name="Pallen M.J."/>
        </authorList>
    </citation>
    <scope>NUCLEOTIDE SEQUENCE</scope>
    <source>
        <strain evidence="2">CHK121-7720</strain>
    </source>
</reference>
<sequence length="149" mass="17623">MIELNLPPYPCKLKREKDKLLIFDDLRRRYVTLTPEEWVRQHFVAYLVNQKGFPRGLMGNEISLTFNNCNRRCDTVVYDRNGNPLCIAEYKAPHIEITQKTFDQIVRYNRVLQVDYLFVSNGLSHYCCRIDYATNSYTFLPDIPAYSDL</sequence>
<evidence type="ECO:0000313" key="3">
    <source>
        <dbReference type="Proteomes" id="UP000757103"/>
    </source>
</evidence>
<organism evidence="2 3">
    <name type="scientific">Barnesiella viscericola</name>
    <dbReference type="NCBI Taxonomy" id="397865"/>
    <lineage>
        <taxon>Bacteria</taxon>
        <taxon>Pseudomonadati</taxon>
        <taxon>Bacteroidota</taxon>
        <taxon>Bacteroidia</taxon>
        <taxon>Bacteroidales</taxon>
        <taxon>Barnesiellaceae</taxon>
        <taxon>Barnesiella</taxon>
    </lineage>
</organism>
<dbReference type="EMBL" id="DYUD01000023">
    <property type="protein sequence ID" value="HJG89408.1"/>
    <property type="molecule type" value="Genomic_DNA"/>
</dbReference>
<gene>
    <name evidence="2" type="ORF">K8U91_08080</name>
</gene>